<name>A0A917UKN0_9ACTN</name>
<evidence type="ECO:0000313" key="3">
    <source>
        <dbReference type="Proteomes" id="UP000657574"/>
    </source>
</evidence>
<dbReference type="AlphaFoldDB" id="A0A917UKN0"/>
<proteinExistence type="predicted"/>
<dbReference type="SUPFAM" id="SSF55729">
    <property type="entry name" value="Acyl-CoA N-acyltransferases (Nat)"/>
    <property type="match status" value="1"/>
</dbReference>
<dbReference type="PROSITE" id="PS51186">
    <property type="entry name" value="GNAT"/>
    <property type="match status" value="1"/>
</dbReference>
<keyword evidence="3" id="KW-1185">Reference proteome</keyword>
<protein>
    <submittedName>
        <fullName evidence="2">Acetyltransferase</fullName>
    </submittedName>
</protein>
<evidence type="ECO:0000313" key="2">
    <source>
        <dbReference type="EMBL" id="GGJ64248.1"/>
    </source>
</evidence>
<dbReference type="InterPro" id="IPR016181">
    <property type="entry name" value="Acyl_CoA_acyltransferase"/>
</dbReference>
<evidence type="ECO:0000259" key="1">
    <source>
        <dbReference type="PROSITE" id="PS51186"/>
    </source>
</evidence>
<dbReference type="Proteomes" id="UP000657574">
    <property type="component" value="Unassembled WGS sequence"/>
</dbReference>
<dbReference type="PANTHER" id="PTHR37817:SF1">
    <property type="entry name" value="N-ACETYLTRANSFERASE EIS"/>
    <property type="match status" value="1"/>
</dbReference>
<dbReference type="InterPro" id="IPR000182">
    <property type="entry name" value="GNAT_dom"/>
</dbReference>
<accession>A0A917UKN0</accession>
<sequence>MLRAVRAGMDRKGSGMVQVPRAVEAVDTEDMSRVTANFRQYLMGWGEAERAEGDLDHYRSGLAQPQFNGVVRVRSLDVIGPAVTTARARLAGVPWWWWAGPDSPEGTSAALAAHGAVELVSLPLMTRSLDRVADPEEPLPGLRIETAEGPGLLAELVSVYSASIGIDPALEADLVRIEAERADNADIVRLAAVLDGRVVRTTTVITAHGVAGIFLVHVAEAHRRRGIGAALTAAALRTGQERGMRQAALMASPAGEPLYRRFGFAAVAGYRLFSLPARPERFVRIAETLV</sequence>
<feature type="domain" description="N-acetyltransferase" evidence="1">
    <location>
        <begin position="142"/>
        <end position="278"/>
    </location>
</feature>
<dbReference type="Gene3D" id="3.40.630.30">
    <property type="match status" value="1"/>
</dbReference>
<dbReference type="PANTHER" id="PTHR37817">
    <property type="entry name" value="N-ACETYLTRANSFERASE EIS"/>
    <property type="match status" value="1"/>
</dbReference>
<dbReference type="InterPro" id="IPR051554">
    <property type="entry name" value="Acetyltransferase_Eis"/>
</dbReference>
<comment type="caution">
    <text evidence="2">The sequence shown here is derived from an EMBL/GenBank/DDBJ whole genome shotgun (WGS) entry which is preliminary data.</text>
</comment>
<gene>
    <name evidence="2" type="ORF">GCM10010121_088680</name>
</gene>
<dbReference type="GO" id="GO:0030649">
    <property type="term" value="P:aminoglycoside antibiotic catabolic process"/>
    <property type="evidence" value="ECO:0007669"/>
    <property type="project" value="TreeGrafter"/>
</dbReference>
<organism evidence="2 3">
    <name type="scientific">Streptomyces brasiliensis</name>
    <dbReference type="NCBI Taxonomy" id="1954"/>
    <lineage>
        <taxon>Bacteria</taxon>
        <taxon>Bacillati</taxon>
        <taxon>Actinomycetota</taxon>
        <taxon>Actinomycetes</taxon>
        <taxon>Kitasatosporales</taxon>
        <taxon>Streptomycetaceae</taxon>
        <taxon>Streptomyces</taxon>
    </lineage>
</organism>
<dbReference type="Pfam" id="PF00583">
    <property type="entry name" value="Acetyltransf_1"/>
    <property type="match status" value="1"/>
</dbReference>
<reference evidence="2" key="2">
    <citation type="submission" date="2020-09" db="EMBL/GenBank/DDBJ databases">
        <authorList>
            <person name="Sun Q."/>
            <person name="Ohkuma M."/>
        </authorList>
    </citation>
    <scope>NUCLEOTIDE SEQUENCE</scope>
    <source>
        <strain evidence="2">JCM 3086</strain>
    </source>
</reference>
<dbReference type="GO" id="GO:0034069">
    <property type="term" value="F:aminoglycoside N-acetyltransferase activity"/>
    <property type="evidence" value="ECO:0007669"/>
    <property type="project" value="TreeGrafter"/>
</dbReference>
<dbReference type="EMBL" id="BMQA01000079">
    <property type="protein sequence ID" value="GGJ64248.1"/>
    <property type="molecule type" value="Genomic_DNA"/>
</dbReference>
<reference evidence="2" key="1">
    <citation type="journal article" date="2014" name="Int. J. Syst. Evol. Microbiol.">
        <title>Complete genome sequence of Corynebacterium casei LMG S-19264T (=DSM 44701T), isolated from a smear-ripened cheese.</title>
        <authorList>
            <consortium name="US DOE Joint Genome Institute (JGI-PGF)"/>
            <person name="Walter F."/>
            <person name="Albersmeier A."/>
            <person name="Kalinowski J."/>
            <person name="Ruckert C."/>
        </authorList>
    </citation>
    <scope>NUCLEOTIDE SEQUENCE</scope>
    <source>
        <strain evidence="2">JCM 3086</strain>
    </source>
</reference>